<sequence length="288" mass="32435">MARSNITSQMLTDHVKRIGDEHPAIPMDSVDFTVKNPELVRDRFGVMFDYLARVELEVERNVKELDTILPGAPAVDVAFYRHVWHDQEIQHGRILDRLKAELGLPPAQPLTEVSGPVKLLGALARVPAIQDVARCVYYFTGASTERQAVLAYSALMDRLDELGETALLTTVIHPIKRQEPGHFAFYQMSATKIVGELRPWQLYLARQLRTRTYELVGTHRDPKYQAQMGMVSDVLGFGHDPVEYAREIGRLEARLLWANSQGMEFPPYVLAAIEESRRLASEGLATAA</sequence>
<reference evidence="1 2" key="1">
    <citation type="submission" date="2019-01" db="EMBL/GenBank/DDBJ databases">
        <title>Lactibacter flavus gen. nov., sp. nov., a novel bacterium of the family Propionibacteriaceae isolated from raw milk and dairy products.</title>
        <authorList>
            <person name="Huptas C."/>
            <person name="Wenning M."/>
            <person name="Breitenwieser F."/>
            <person name="Doll E."/>
            <person name="Von Neubeck M."/>
            <person name="Busse H.-J."/>
            <person name="Scherer S."/>
        </authorList>
    </citation>
    <scope>NUCLEOTIDE SEQUENCE [LARGE SCALE GENOMIC DNA]</scope>
    <source>
        <strain evidence="2">DSM 22130 / JCM 15804 / WR061</strain>
    </source>
</reference>
<gene>
    <name evidence="1" type="ORF">ET996_05420</name>
</gene>
<protein>
    <submittedName>
        <fullName evidence="1">GTP-binding protein LepA</fullName>
    </submittedName>
</protein>
<organism evidence="1 2">
    <name type="scientific">Propioniciclava tarda</name>
    <dbReference type="NCBI Taxonomy" id="433330"/>
    <lineage>
        <taxon>Bacteria</taxon>
        <taxon>Bacillati</taxon>
        <taxon>Actinomycetota</taxon>
        <taxon>Actinomycetes</taxon>
        <taxon>Propionibacteriales</taxon>
        <taxon>Propionibacteriaceae</taxon>
        <taxon>Propioniciclava</taxon>
    </lineage>
</organism>
<accession>A0A4Q9KMA7</accession>
<evidence type="ECO:0000313" key="2">
    <source>
        <dbReference type="Proteomes" id="UP000291933"/>
    </source>
</evidence>
<dbReference type="EMBL" id="SDMR01000004">
    <property type="protein sequence ID" value="TBT95534.1"/>
    <property type="molecule type" value="Genomic_DNA"/>
</dbReference>
<keyword evidence="2" id="KW-1185">Reference proteome</keyword>
<proteinExistence type="predicted"/>
<comment type="caution">
    <text evidence="1">The sequence shown here is derived from an EMBL/GenBank/DDBJ whole genome shotgun (WGS) entry which is preliminary data.</text>
</comment>
<evidence type="ECO:0000313" key="1">
    <source>
        <dbReference type="EMBL" id="TBT95534.1"/>
    </source>
</evidence>
<dbReference type="AlphaFoldDB" id="A0A4Q9KMA7"/>
<dbReference type="RefSeq" id="WP_131171527.1">
    <property type="nucleotide sequence ID" value="NZ_FXTL01000004.1"/>
</dbReference>
<name>A0A4Q9KMA7_PROTD</name>
<dbReference type="InterPro" id="IPR009078">
    <property type="entry name" value="Ferritin-like_SF"/>
</dbReference>
<dbReference type="Proteomes" id="UP000291933">
    <property type="component" value="Unassembled WGS sequence"/>
</dbReference>
<dbReference type="SUPFAM" id="SSF47240">
    <property type="entry name" value="Ferritin-like"/>
    <property type="match status" value="1"/>
</dbReference>
<dbReference type="OrthoDB" id="5138301at2"/>